<dbReference type="GO" id="GO:0022857">
    <property type="term" value="F:transmembrane transporter activity"/>
    <property type="evidence" value="ECO:0007669"/>
    <property type="project" value="InterPro"/>
</dbReference>
<feature type="transmembrane region" description="Helical" evidence="7">
    <location>
        <begin position="155"/>
        <end position="173"/>
    </location>
</feature>
<feature type="transmembrane region" description="Helical" evidence="7">
    <location>
        <begin position="335"/>
        <end position="353"/>
    </location>
</feature>
<reference evidence="8 9" key="1">
    <citation type="submission" date="2020-04" db="EMBL/GenBank/DDBJ databases">
        <title>Novel Mycoplasma species detected in Phocoena phocoena (harbor porpoise) from the USA.</title>
        <authorList>
            <person name="Volokhov D.V."/>
        </authorList>
    </citation>
    <scope>NUCLEOTIDE SEQUENCE [LARGE SCALE GENOMIC DNA]</scope>
    <source>
        <strain evidence="8 9">C264-NAS</strain>
    </source>
</reference>
<evidence type="ECO:0000313" key="9">
    <source>
        <dbReference type="Proteomes" id="UP000501728"/>
    </source>
</evidence>
<dbReference type="Pfam" id="PF02653">
    <property type="entry name" value="BPD_transp_2"/>
    <property type="match status" value="1"/>
</dbReference>
<keyword evidence="6" id="KW-0175">Coiled coil</keyword>
<evidence type="ECO:0000256" key="1">
    <source>
        <dbReference type="ARBA" id="ARBA00004651"/>
    </source>
</evidence>
<feature type="transmembrane region" description="Helical" evidence="7">
    <location>
        <begin position="202"/>
        <end position="223"/>
    </location>
</feature>
<keyword evidence="4 7" id="KW-1133">Transmembrane helix</keyword>
<organism evidence="8 9">
    <name type="scientific">Mycoplasma phocoeninasale</name>
    <dbReference type="NCBI Taxonomy" id="2726117"/>
    <lineage>
        <taxon>Bacteria</taxon>
        <taxon>Bacillati</taxon>
        <taxon>Mycoplasmatota</taxon>
        <taxon>Mollicutes</taxon>
        <taxon>Mycoplasmataceae</taxon>
        <taxon>Mycoplasma</taxon>
    </lineage>
</organism>
<dbReference type="AlphaFoldDB" id="A0A858U5M5"/>
<evidence type="ECO:0000256" key="3">
    <source>
        <dbReference type="ARBA" id="ARBA00022692"/>
    </source>
</evidence>
<evidence type="ECO:0000256" key="4">
    <source>
        <dbReference type="ARBA" id="ARBA00022989"/>
    </source>
</evidence>
<feature type="transmembrane region" description="Helical" evidence="7">
    <location>
        <begin position="98"/>
        <end position="118"/>
    </location>
</feature>
<feature type="transmembrane region" description="Helical" evidence="7">
    <location>
        <begin position="69"/>
        <end position="91"/>
    </location>
</feature>
<keyword evidence="9" id="KW-1185">Reference proteome</keyword>
<accession>A0A858U5M5</accession>
<keyword evidence="3 7" id="KW-0812">Transmembrane</keyword>
<dbReference type="PANTHER" id="PTHR47089:SF1">
    <property type="entry name" value="GUANOSINE ABC TRANSPORTER PERMEASE PROTEIN NUPP"/>
    <property type="match status" value="1"/>
</dbReference>
<feature type="coiled-coil region" evidence="6">
    <location>
        <begin position="380"/>
        <end position="417"/>
    </location>
</feature>
<dbReference type="InterPro" id="IPR001851">
    <property type="entry name" value="ABC_transp_permease"/>
</dbReference>
<proteinExistence type="predicted"/>
<evidence type="ECO:0000256" key="5">
    <source>
        <dbReference type="ARBA" id="ARBA00023136"/>
    </source>
</evidence>
<keyword evidence="2" id="KW-1003">Cell membrane</keyword>
<dbReference type="PANTHER" id="PTHR47089">
    <property type="entry name" value="ABC TRANSPORTER, PERMEASE PROTEIN"/>
    <property type="match status" value="1"/>
</dbReference>
<dbReference type="KEGG" id="mphn:HGG64_02525"/>
<dbReference type="Proteomes" id="UP000501728">
    <property type="component" value="Chromosome"/>
</dbReference>
<name>A0A858U5M5_9MOLU</name>
<evidence type="ECO:0000256" key="6">
    <source>
        <dbReference type="SAM" id="Coils"/>
    </source>
</evidence>
<dbReference type="EMBL" id="CP051480">
    <property type="protein sequence ID" value="QJG66565.1"/>
    <property type="molecule type" value="Genomic_DNA"/>
</dbReference>
<gene>
    <name evidence="8" type="ORF">HGG64_02525</name>
</gene>
<feature type="transmembrane region" description="Helical" evidence="7">
    <location>
        <begin position="252"/>
        <end position="274"/>
    </location>
</feature>
<sequence>MNKATLNPWKKFTHFLLKEDNVSARRKVFNSLWAIIIGIAISSIFLLFLRVNPIAFFSTVISTSISNRFLNRFLVTIAVLIFASIAVGIGFKAGMFNIGIPGQMMASGISCVVVIAYLGATPAVLVLAIIVGMVVALITGMIAGILKAYLNINEVVVTILLNWIVFYICSQLLSSDNLPFKNQTSAVNGQSIILGVESLDKIWVSVIIMLGAIAFAVLMWFILKKTTIGYRIKMTGLNKDASKYSGTNEKMLIITLMSFSAMIAGIAGFLWFVFQEKQVILGSGPISIGFDSIAISLLAHNSPIGSIFTSIFYSFITVGSISIQSLNSKLDQSTVQIITGIIIYLSAISVVFSKFRIISKIAKLAILIRSKIFFNSISNLEKYQLAKKQIEKKLMNKNLEEEEKSELQKQLIRYKRLINLSANKEFMKNNLYYKQIKAKYKLDIMRKQEFFANENIDNKNYKFNNDILYLEKEVIILTNFLNAIDKGHSENKIAIFKAYWLSKIYLAIRYRKLQRILKIKNAVNKPKWKQLTNRLKDTFINKGSKKHMTQDEKIQLFKELSTKNREINQELASIGYFESKTLKEQYKTQKIDNKTKYGESIDNIVQEFKLRNQWFKMEII</sequence>
<comment type="subcellular location">
    <subcellularLocation>
        <location evidence="1">Cell membrane</location>
        <topology evidence="1">Multi-pass membrane protein</topology>
    </subcellularLocation>
</comment>
<feature type="transmembrane region" description="Helical" evidence="7">
    <location>
        <begin position="28"/>
        <end position="49"/>
    </location>
</feature>
<protein>
    <submittedName>
        <fullName evidence="8">ABC transporter permease</fullName>
    </submittedName>
</protein>
<feature type="transmembrane region" description="Helical" evidence="7">
    <location>
        <begin position="124"/>
        <end position="146"/>
    </location>
</feature>
<evidence type="ECO:0000256" key="2">
    <source>
        <dbReference type="ARBA" id="ARBA00022475"/>
    </source>
</evidence>
<evidence type="ECO:0000313" key="8">
    <source>
        <dbReference type="EMBL" id="QJG66565.1"/>
    </source>
</evidence>
<evidence type="ECO:0000256" key="7">
    <source>
        <dbReference type="SAM" id="Phobius"/>
    </source>
</evidence>
<keyword evidence="5 7" id="KW-0472">Membrane</keyword>
<dbReference type="CDD" id="cd06580">
    <property type="entry name" value="TM_PBP1_transp_TpRbsC_like"/>
    <property type="match status" value="1"/>
</dbReference>
<dbReference type="GO" id="GO:0005886">
    <property type="term" value="C:plasma membrane"/>
    <property type="evidence" value="ECO:0007669"/>
    <property type="project" value="UniProtKB-SubCell"/>
</dbReference>